<dbReference type="GO" id="GO:0044272">
    <property type="term" value="P:sulfur compound biosynthetic process"/>
    <property type="evidence" value="ECO:0007669"/>
    <property type="project" value="UniProtKB-ARBA"/>
</dbReference>
<dbReference type="CDD" id="cd00730">
    <property type="entry name" value="rubredoxin"/>
    <property type="match status" value="1"/>
</dbReference>
<accession>A0A0M0BV79</accession>
<dbReference type="InterPro" id="IPR012001">
    <property type="entry name" value="Thiamin_PyroP_enz_TPP-bd_dom"/>
</dbReference>
<proteinExistence type="inferred from homology"/>
<comment type="similarity">
    <text evidence="1 7">Belongs to the TPP enzyme family.</text>
</comment>
<dbReference type="InterPro" id="IPR000399">
    <property type="entry name" value="TPP-bd_CS"/>
</dbReference>
<feature type="domain" description="Rubredoxin-like" evidence="8">
    <location>
        <begin position="1"/>
        <end position="44"/>
    </location>
</feature>
<dbReference type="Pfam" id="PF02776">
    <property type="entry name" value="TPP_enzyme_N"/>
    <property type="match status" value="1"/>
</dbReference>
<keyword evidence="3" id="KW-0479">Metal-binding</keyword>
<evidence type="ECO:0000313" key="10">
    <source>
        <dbReference type="Proteomes" id="UP000037237"/>
    </source>
</evidence>
<evidence type="ECO:0000313" key="9">
    <source>
        <dbReference type="EMBL" id="KON32275.1"/>
    </source>
</evidence>
<evidence type="ECO:0000256" key="1">
    <source>
        <dbReference type="ARBA" id="ARBA00007812"/>
    </source>
</evidence>
<dbReference type="Gene3D" id="2.20.28.10">
    <property type="match status" value="1"/>
</dbReference>
<organism evidence="9 10">
    <name type="scientific">miscellaneous Crenarchaeota group-1 archaeon SG8-32-1</name>
    <dbReference type="NCBI Taxonomy" id="1685124"/>
    <lineage>
        <taxon>Archaea</taxon>
        <taxon>Candidatus Bathyarchaeota</taxon>
        <taxon>MCG-1</taxon>
    </lineage>
</organism>
<dbReference type="PANTHER" id="PTHR42981">
    <property type="entry name" value="PYRUVATE DEHYDROGENASE [UBIQUINONE]"/>
    <property type="match status" value="1"/>
</dbReference>
<dbReference type="PROSITE" id="PS00187">
    <property type="entry name" value="TPP_ENZYMES"/>
    <property type="match status" value="1"/>
</dbReference>
<dbReference type="EMBL" id="LFWU01000072">
    <property type="protein sequence ID" value="KON32275.1"/>
    <property type="molecule type" value="Genomic_DNA"/>
</dbReference>
<dbReference type="Gene3D" id="3.40.50.970">
    <property type="match status" value="2"/>
</dbReference>
<dbReference type="Proteomes" id="UP000037237">
    <property type="component" value="Unassembled WGS sequence"/>
</dbReference>
<dbReference type="Pfam" id="PF02775">
    <property type="entry name" value="TPP_enzyme_C"/>
    <property type="match status" value="1"/>
</dbReference>
<dbReference type="InterPro" id="IPR011766">
    <property type="entry name" value="TPP_enzyme_TPP-bd"/>
</dbReference>
<evidence type="ECO:0000256" key="2">
    <source>
        <dbReference type="ARBA" id="ARBA00022448"/>
    </source>
</evidence>
<keyword evidence="5" id="KW-0408">Iron</keyword>
<dbReference type="InterPro" id="IPR024934">
    <property type="entry name" value="Rubredoxin-like_dom"/>
</dbReference>
<dbReference type="AlphaFoldDB" id="A0A0M0BV79"/>
<keyword evidence="4" id="KW-0249">Electron transport</keyword>
<reference evidence="9 10" key="1">
    <citation type="submission" date="2015-06" db="EMBL/GenBank/DDBJ databases">
        <title>New insights into the roles of widespread benthic archaea in carbon and nitrogen cycling.</title>
        <authorList>
            <person name="Lazar C.S."/>
            <person name="Baker B.J."/>
            <person name="Seitz K.W."/>
            <person name="Hyde A.S."/>
            <person name="Dick G.J."/>
            <person name="Hinrichs K.-U."/>
            <person name="Teske A.P."/>
        </authorList>
    </citation>
    <scope>NUCLEOTIDE SEQUENCE [LARGE SCALE GENOMIC DNA]</scope>
    <source>
        <strain evidence="9">SG8-32-1</strain>
    </source>
</reference>
<comment type="caution">
    <text evidence="9">The sequence shown here is derived from an EMBL/GenBank/DDBJ whole genome shotgun (WGS) entry which is preliminary data.</text>
</comment>
<evidence type="ECO:0000259" key="8">
    <source>
        <dbReference type="PROSITE" id="PS50903"/>
    </source>
</evidence>
<keyword evidence="9" id="KW-0670">Pyruvate</keyword>
<dbReference type="PANTHER" id="PTHR42981:SF2">
    <property type="entry name" value="PYRUVATE DEHYDROGENASE [UBIQUINONE]"/>
    <property type="match status" value="1"/>
</dbReference>
<dbReference type="Pfam" id="PF00205">
    <property type="entry name" value="TPP_enzyme_M"/>
    <property type="match status" value="1"/>
</dbReference>
<dbReference type="InterPro" id="IPR047212">
    <property type="entry name" value="TPP_POXB-like"/>
</dbReference>
<dbReference type="InterPro" id="IPR029061">
    <property type="entry name" value="THDP-binding"/>
</dbReference>
<dbReference type="SUPFAM" id="SSF52467">
    <property type="entry name" value="DHS-like NAD/FAD-binding domain"/>
    <property type="match status" value="1"/>
</dbReference>
<dbReference type="SUPFAM" id="SSF52518">
    <property type="entry name" value="Thiamin diphosphate-binding fold (THDP-binding)"/>
    <property type="match status" value="2"/>
</dbReference>
<evidence type="ECO:0000256" key="3">
    <source>
        <dbReference type="ARBA" id="ARBA00022723"/>
    </source>
</evidence>
<sequence>MAQFRCTVCNYVYDEVKEGRKFTELPKDWVCPVCGASKSLFMILSEKPIEPFKQSRTVSEVLIDQIAEWGVKFVFGVPGTSTLGVVDAIRKSNKVKFVQVRHEQVAAFMASAYGKLTGNVSVCLSVSGPGATNLATGLYDAALDHSPVLVLSGMVARQFIGPGSLQEIDQHSFFEPICVFNKILMTEDQTTMLATLAVKHSLLDRGVSNIGLPNDVQKLPSNQDIQTFEGRIPSLAFGVEDSLLDKAAEVIDQAQRPVIVAGFGARGQGNKLLGLAEKISAPIVTTFRMKGVIDETHPYCAGCHGGIGSTAAAKLVEKSDLLVVVGSSFSQFTQLPRKPMVQIDINMKNIAKKYPVKVGLLGNSAILVSKLTKKVQQNQKPDYLNELLNLKQDWNEMLLKEADSSLTPIRPPYIMKVLNDKIADDAVFSLDVGENCWWFGRNFQMKKSQKMVMSGLLASMGFGLPGAMAAALAYPDKQIVCVTGDGGFSQVLGDFLTALKYNMPIKVFVVNNKSLGMIKQEQKVEGYTSSQTELFDFNFADYAKDSGGLGIKVSEPTKLETAVDKALSSSKPTVVDIDSDPKRF</sequence>
<dbReference type="InterPro" id="IPR018527">
    <property type="entry name" value="Rubredoxin_Fe_BS"/>
</dbReference>
<dbReference type="GO" id="GO:0000287">
    <property type="term" value="F:magnesium ion binding"/>
    <property type="evidence" value="ECO:0007669"/>
    <property type="project" value="InterPro"/>
</dbReference>
<protein>
    <submittedName>
        <fullName evidence="9">Pyruvate dehydrogenase</fullName>
    </submittedName>
</protein>
<dbReference type="InterPro" id="IPR024935">
    <property type="entry name" value="Rubredoxin_dom"/>
</dbReference>
<dbReference type="PROSITE" id="PS00202">
    <property type="entry name" value="RUBREDOXIN"/>
    <property type="match status" value="1"/>
</dbReference>
<dbReference type="Gene3D" id="3.40.50.1220">
    <property type="entry name" value="TPP-binding domain"/>
    <property type="match status" value="1"/>
</dbReference>
<dbReference type="PATRIC" id="fig|1685124.3.peg.605"/>
<dbReference type="GO" id="GO:0003824">
    <property type="term" value="F:catalytic activity"/>
    <property type="evidence" value="ECO:0007669"/>
    <property type="project" value="InterPro"/>
</dbReference>
<evidence type="ECO:0000256" key="7">
    <source>
        <dbReference type="RuleBase" id="RU362132"/>
    </source>
</evidence>
<evidence type="ECO:0000256" key="5">
    <source>
        <dbReference type="ARBA" id="ARBA00023004"/>
    </source>
</evidence>
<dbReference type="PROSITE" id="PS50903">
    <property type="entry name" value="RUBREDOXIN_LIKE"/>
    <property type="match status" value="1"/>
</dbReference>
<gene>
    <name evidence="9" type="ORF">AC477_03195</name>
</gene>
<dbReference type="InterPro" id="IPR047211">
    <property type="entry name" value="POXB-like"/>
</dbReference>
<dbReference type="InterPro" id="IPR047210">
    <property type="entry name" value="TPP_PYR_POXB-like"/>
</dbReference>
<evidence type="ECO:0000256" key="6">
    <source>
        <dbReference type="ARBA" id="ARBA00023052"/>
    </source>
</evidence>
<dbReference type="CDD" id="cd07039">
    <property type="entry name" value="TPP_PYR_POX"/>
    <property type="match status" value="1"/>
</dbReference>
<name>A0A0M0BV79_9ARCH</name>
<dbReference type="InterPro" id="IPR029035">
    <property type="entry name" value="DHS-like_NAD/FAD-binding_dom"/>
</dbReference>
<evidence type="ECO:0000256" key="4">
    <source>
        <dbReference type="ARBA" id="ARBA00022982"/>
    </source>
</evidence>
<dbReference type="InterPro" id="IPR012000">
    <property type="entry name" value="Thiamin_PyroP_enz_cen_dom"/>
</dbReference>
<dbReference type="GO" id="GO:0006082">
    <property type="term" value="P:organic acid metabolic process"/>
    <property type="evidence" value="ECO:0007669"/>
    <property type="project" value="UniProtKB-ARBA"/>
</dbReference>
<dbReference type="SUPFAM" id="SSF57802">
    <property type="entry name" value="Rubredoxin-like"/>
    <property type="match status" value="1"/>
</dbReference>
<dbReference type="Pfam" id="PF00301">
    <property type="entry name" value="Rubredoxin"/>
    <property type="match status" value="1"/>
</dbReference>
<dbReference type="CDD" id="cd02014">
    <property type="entry name" value="TPP_POX"/>
    <property type="match status" value="1"/>
</dbReference>
<keyword evidence="6 7" id="KW-0786">Thiamine pyrophosphate</keyword>
<dbReference type="GO" id="GO:0030976">
    <property type="term" value="F:thiamine pyrophosphate binding"/>
    <property type="evidence" value="ECO:0007669"/>
    <property type="project" value="InterPro"/>
</dbReference>
<keyword evidence="2" id="KW-0813">Transport</keyword>
<dbReference type="GO" id="GO:0005506">
    <property type="term" value="F:iron ion binding"/>
    <property type="evidence" value="ECO:0007669"/>
    <property type="project" value="InterPro"/>
</dbReference>